<protein>
    <submittedName>
        <fullName evidence="1">Uncharacterized protein</fullName>
    </submittedName>
</protein>
<evidence type="ECO:0000313" key="1">
    <source>
        <dbReference type="EMBL" id="KAH3733745.1"/>
    </source>
</evidence>
<accession>A0A9D4CWN6</accession>
<keyword evidence="2" id="KW-1185">Reference proteome</keyword>
<evidence type="ECO:0000313" key="2">
    <source>
        <dbReference type="Proteomes" id="UP000828390"/>
    </source>
</evidence>
<dbReference type="EMBL" id="JAIWYP010000011">
    <property type="protein sequence ID" value="KAH3733745.1"/>
    <property type="molecule type" value="Genomic_DNA"/>
</dbReference>
<comment type="caution">
    <text evidence="1">The sequence shown here is derived from an EMBL/GenBank/DDBJ whole genome shotgun (WGS) entry which is preliminary data.</text>
</comment>
<proteinExistence type="predicted"/>
<name>A0A9D4CWN6_DREPO</name>
<dbReference type="AlphaFoldDB" id="A0A9D4CWN6"/>
<sequence>MSAEVPVPMHAKEINVPSMLLHPQKTMSVPGNSKDSVNSVIRNIASKYSNKSV</sequence>
<reference evidence="1" key="2">
    <citation type="submission" date="2020-11" db="EMBL/GenBank/DDBJ databases">
        <authorList>
            <person name="McCartney M.A."/>
            <person name="Auch B."/>
            <person name="Kono T."/>
            <person name="Mallez S."/>
            <person name="Becker A."/>
            <person name="Gohl D.M."/>
            <person name="Silverstein K.A.T."/>
            <person name="Koren S."/>
            <person name="Bechman K.B."/>
            <person name="Herman A."/>
            <person name="Abrahante J.E."/>
            <person name="Garbe J."/>
        </authorList>
    </citation>
    <scope>NUCLEOTIDE SEQUENCE</scope>
    <source>
        <strain evidence="1">Duluth1</strain>
        <tissue evidence="1">Whole animal</tissue>
    </source>
</reference>
<dbReference type="Proteomes" id="UP000828390">
    <property type="component" value="Unassembled WGS sequence"/>
</dbReference>
<reference evidence="1" key="1">
    <citation type="journal article" date="2019" name="bioRxiv">
        <title>The Genome of the Zebra Mussel, Dreissena polymorpha: A Resource for Invasive Species Research.</title>
        <authorList>
            <person name="McCartney M.A."/>
            <person name="Auch B."/>
            <person name="Kono T."/>
            <person name="Mallez S."/>
            <person name="Zhang Y."/>
            <person name="Obille A."/>
            <person name="Becker A."/>
            <person name="Abrahante J.E."/>
            <person name="Garbe J."/>
            <person name="Badalamenti J.P."/>
            <person name="Herman A."/>
            <person name="Mangelson H."/>
            <person name="Liachko I."/>
            <person name="Sullivan S."/>
            <person name="Sone E.D."/>
            <person name="Koren S."/>
            <person name="Silverstein K.A.T."/>
            <person name="Beckman K.B."/>
            <person name="Gohl D.M."/>
        </authorList>
    </citation>
    <scope>NUCLEOTIDE SEQUENCE</scope>
    <source>
        <strain evidence="1">Duluth1</strain>
        <tissue evidence="1">Whole animal</tissue>
    </source>
</reference>
<organism evidence="1 2">
    <name type="scientific">Dreissena polymorpha</name>
    <name type="common">Zebra mussel</name>
    <name type="synonym">Mytilus polymorpha</name>
    <dbReference type="NCBI Taxonomy" id="45954"/>
    <lineage>
        <taxon>Eukaryota</taxon>
        <taxon>Metazoa</taxon>
        <taxon>Spiralia</taxon>
        <taxon>Lophotrochozoa</taxon>
        <taxon>Mollusca</taxon>
        <taxon>Bivalvia</taxon>
        <taxon>Autobranchia</taxon>
        <taxon>Heteroconchia</taxon>
        <taxon>Euheterodonta</taxon>
        <taxon>Imparidentia</taxon>
        <taxon>Neoheterodontei</taxon>
        <taxon>Myida</taxon>
        <taxon>Dreissenoidea</taxon>
        <taxon>Dreissenidae</taxon>
        <taxon>Dreissena</taxon>
    </lineage>
</organism>
<feature type="non-terminal residue" evidence="1">
    <location>
        <position position="1"/>
    </location>
</feature>
<gene>
    <name evidence="1" type="ORF">DPMN_040179</name>
</gene>